<dbReference type="GO" id="GO:0006571">
    <property type="term" value="P:tyrosine biosynthetic process"/>
    <property type="evidence" value="ECO:0007669"/>
    <property type="project" value="InterPro"/>
</dbReference>
<dbReference type="PANTHER" id="PTHR21363">
    <property type="entry name" value="PREPHENATE DEHYDROGENASE"/>
    <property type="match status" value="1"/>
</dbReference>
<dbReference type="GO" id="GO:0004665">
    <property type="term" value="F:prephenate dehydrogenase (NADP+) activity"/>
    <property type="evidence" value="ECO:0007669"/>
    <property type="project" value="InterPro"/>
</dbReference>
<dbReference type="Pfam" id="PF20463">
    <property type="entry name" value="PDH_C"/>
    <property type="match status" value="1"/>
</dbReference>
<dbReference type="PROSITE" id="PS51176">
    <property type="entry name" value="PDH_ADH"/>
    <property type="match status" value="1"/>
</dbReference>
<name>A0A2A4YKY1_UNCAE</name>
<dbReference type="InterPro" id="IPR046826">
    <property type="entry name" value="PDH_N"/>
</dbReference>
<dbReference type="EMBL" id="NVUU01000021">
    <property type="protein sequence ID" value="PCI95384.1"/>
    <property type="molecule type" value="Genomic_DNA"/>
</dbReference>
<dbReference type="AlphaFoldDB" id="A0A2A4YKY1"/>
<feature type="domain" description="Prephenate/arogenate dehydrogenase" evidence="2">
    <location>
        <begin position="6"/>
        <end position="267"/>
    </location>
</feature>
<dbReference type="Proteomes" id="UP000217838">
    <property type="component" value="Unassembled WGS sequence"/>
</dbReference>
<sequence length="286" mass="31803">MDGKSFDVGIIGGDGKMGSFLKKAFEKEHTVYVSDKESKLSNVDLVKKCNVIIVSVPIRETVSVIEEISPHLTEDHLLLDVCSLKEKPCRAMAKTKAHVVGMHPMFAPSCGSMENQTVVLCPLKETPRLSCMKGFFESAHARVVVTTPENHDKMMGIIQCLTHFISIVYVLTMKNLDVEIKELVDYASPVYLIELLMSGRILAQDKSLYTDIQMQNPKSPEVLKAFSEATLFLETLVKEGNVDGFEKTFEELSNYLGPLKKTASEVSSELVKVVNNKKETILKSAK</sequence>
<dbReference type="InterPro" id="IPR050812">
    <property type="entry name" value="Preph/Arog_dehydrog"/>
</dbReference>
<dbReference type="PANTHER" id="PTHR21363:SF0">
    <property type="entry name" value="PREPHENATE DEHYDROGENASE [NADP(+)]"/>
    <property type="match status" value="1"/>
</dbReference>
<dbReference type="SUPFAM" id="SSF48179">
    <property type="entry name" value="6-phosphogluconate dehydrogenase C-terminal domain-like"/>
    <property type="match status" value="1"/>
</dbReference>
<dbReference type="Gene3D" id="3.40.50.720">
    <property type="entry name" value="NAD(P)-binding Rossmann-like Domain"/>
    <property type="match status" value="1"/>
</dbReference>
<dbReference type="InterPro" id="IPR003099">
    <property type="entry name" value="Prephen_DH"/>
</dbReference>
<protein>
    <submittedName>
        <fullName evidence="3">Prephenate dehydrogenase</fullName>
    </submittedName>
</protein>
<dbReference type="Pfam" id="PF02153">
    <property type="entry name" value="PDH_N"/>
    <property type="match status" value="1"/>
</dbReference>
<organism evidence="3 4">
    <name type="scientific">Aerophobetes bacterium</name>
    <dbReference type="NCBI Taxonomy" id="2030807"/>
    <lineage>
        <taxon>Bacteria</taxon>
        <taxon>Candidatus Aerophobota</taxon>
    </lineage>
</organism>
<accession>A0A2A4YKY1</accession>
<gene>
    <name evidence="3" type="ORF">COB11_02390</name>
</gene>
<dbReference type="InterPro" id="IPR036291">
    <property type="entry name" value="NAD(P)-bd_dom_sf"/>
</dbReference>
<evidence type="ECO:0000313" key="4">
    <source>
        <dbReference type="Proteomes" id="UP000217838"/>
    </source>
</evidence>
<evidence type="ECO:0000259" key="2">
    <source>
        <dbReference type="PROSITE" id="PS51176"/>
    </source>
</evidence>
<keyword evidence="1" id="KW-0560">Oxidoreductase</keyword>
<comment type="caution">
    <text evidence="3">The sequence shown here is derived from an EMBL/GenBank/DDBJ whole genome shotgun (WGS) entry which is preliminary data.</text>
</comment>
<reference evidence="4" key="1">
    <citation type="submission" date="2017-08" db="EMBL/GenBank/DDBJ databases">
        <title>A dynamic microbial community with high functional redundancy inhabits the cold, oxic subseafloor aquifer.</title>
        <authorList>
            <person name="Tully B.J."/>
            <person name="Wheat C.G."/>
            <person name="Glazer B.T."/>
            <person name="Huber J.A."/>
        </authorList>
    </citation>
    <scope>NUCLEOTIDE SEQUENCE [LARGE SCALE GENOMIC DNA]</scope>
</reference>
<dbReference type="Gene3D" id="1.10.3660.10">
    <property type="entry name" value="6-phosphogluconate dehydrogenase C-terminal like domain"/>
    <property type="match status" value="1"/>
</dbReference>
<dbReference type="GO" id="GO:0070403">
    <property type="term" value="F:NAD+ binding"/>
    <property type="evidence" value="ECO:0007669"/>
    <property type="project" value="InterPro"/>
</dbReference>
<dbReference type="InterPro" id="IPR046825">
    <property type="entry name" value="PDH_C"/>
</dbReference>
<evidence type="ECO:0000313" key="3">
    <source>
        <dbReference type="EMBL" id="PCI95384.1"/>
    </source>
</evidence>
<evidence type="ECO:0000256" key="1">
    <source>
        <dbReference type="ARBA" id="ARBA00023002"/>
    </source>
</evidence>
<dbReference type="SUPFAM" id="SSF51735">
    <property type="entry name" value="NAD(P)-binding Rossmann-fold domains"/>
    <property type="match status" value="1"/>
</dbReference>
<dbReference type="InterPro" id="IPR008927">
    <property type="entry name" value="6-PGluconate_DH-like_C_sf"/>
</dbReference>
<dbReference type="GO" id="GO:0008977">
    <property type="term" value="F:prephenate dehydrogenase (NAD+) activity"/>
    <property type="evidence" value="ECO:0007669"/>
    <property type="project" value="InterPro"/>
</dbReference>
<proteinExistence type="predicted"/>